<sequence length="290" mass="32870">MKIMTIIDQLSSTQNFNGSEKELASFILKNKEQVINLSIQKLATDTFTSTSTIVRLCRKIGLKGYKDFKIKLSAELQQHYNNISTIDPDFPFTEDDSNKEISQRILKLMKDSLNKTSQSLTNELLEQAVREITQAKKIGLFAYGDTYISALSFQNKLMKINYQVNLPILSDESKFLAANFTKNDCTILISYSGRSKTTFELAKILRLNGCQIITVTSDANSEIAKLSDLILPVANFESKDLKISPFASQVAIEYVLNSLYSCLFVANYDKNQRHRLASEKLFSDSRFTDR</sequence>
<dbReference type="InterPro" id="IPR009057">
    <property type="entry name" value="Homeodomain-like_sf"/>
</dbReference>
<dbReference type="InterPro" id="IPR001347">
    <property type="entry name" value="SIS_dom"/>
</dbReference>
<dbReference type="InterPro" id="IPR036388">
    <property type="entry name" value="WH-like_DNA-bd_sf"/>
</dbReference>
<dbReference type="SUPFAM" id="SSF46689">
    <property type="entry name" value="Homeodomain-like"/>
    <property type="match status" value="1"/>
</dbReference>
<keyword evidence="1" id="KW-0805">Transcription regulation</keyword>
<dbReference type="Proteomes" id="UP000235649">
    <property type="component" value="Unassembled WGS sequence"/>
</dbReference>
<dbReference type="EMBL" id="NIPR01000003">
    <property type="protein sequence ID" value="PMD73469.1"/>
    <property type="molecule type" value="Genomic_DNA"/>
</dbReference>
<dbReference type="GO" id="GO:1901135">
    <property type="term" value="P:carbohydrate derivative metabolic process"/>
    <property type="evidence" value="ECO:0007669"/>
    <property type="project" value="InterPro"/>
</dbReference>
<evidence type="ECO:0000259" key="5">
    <source>
        <dbReference type="PROSITE" id="PS51464"/>
    </source>
</evidence>
<keyword evidence="3" id="KW-0804">Transcription</keyword>
<gene>
    <name evidence="6" type="ORF">CBP76_01440</name>
</gene>
<dbReference type="PROSITE" id="PS51071">
    <property type="entry name" value="HTH_RPIR"/>
    <property type="match status" value="1"/>
</dbReference>
<dbReference type="SUPFAM" id="SSF53697">
    <property type="entry name" value="SIS domain"/>
    <property type="match status" value="1"/>
</dbReference>
<feature type="domain" description="SIS" evidence="5">
    <location>
        <begin position="128"/>
        <end position="269"/>
    </location>
</feature>
<comment type="caution">
    <text evidence="6">The sequence shown here is derived from an EMBL/GenBank/DDBJ whole genome shotgun (WGS) entry which is preliminary data.</text>
</comment>
<dbReference type="CDD" id="cd05013">
    <property type="entry name" value="SIS_RpiR"/>
    <property type="match status" value="1"/>
</dbReference>
<dbReference type="GO" id="GO:0097367">
    <property type="term" value="F:carbohydrate derivative binding"/>
    <property type="evidence" value="ECO:0007669"/>
    <property type="project" value="InterPro"/>
</dbReference>
<dbReference type="InterPro" id="IPR046348">
    <property type="entry name" value="SIS_dom_sf"/>
</dbReference>
<proteinExistence type="predicted"/>
<reference evidence="6 7" key="1">
    <citation type="submission" date="2017-05" db="EMBL/GenBank/DDBJ databases">
        <title>Lactobacillus nurukis nov., sp. nov., isolated from nuruk.</title>
        <authorList>
            <person name="Kim S.-J."/>
        </authorList>
    </citation>
    <scope>NUCLEOTIDE SEQUENCE [LARGE SCALE GENOMIC DNA]</scope>
    <source>
        <strain evidence="6 7">SYF10-1a</strain>
    </source>
</reference>
<dbReference type="InterPro" id="IPR000281">
    <property type="entry name" value="HTH_RpiR"/>
</dbReference>
<dbReference type="InterPro" id="IPR047640">
    <property type="entry name" value="RpiR-like"/>
</dbReference>
<evidence type="ECO:0000256" key="3">
    <source>
        <dbReference type="ARBA" id="ARBA00023163"/>
    </source>
</evidence>
<evidence type="ECO:0000259" key="4">
    <source>
        <dbReference type="PROSITE" id="PS51071"/>
    </source>
</evidence>
<dbReference type="InterPro" id="IPR035472">
    <property type="entry name" value="RpiR-like_SIS"/>
</dbReference>
<dbReference type="GO" id="GO:0003700">
    <property type="term" value="F:DNA-binding transcription factor activity"/>
    <property type="evidence" value="ECO:0007669"/>
    <property type="project" value="InterPro"/>
</dbReference>
<dbReference type="AlphaFoldDB" id="A0A2N7AXA2"/>
<dbReference type="OrthoDB" id="3684496at2"/>
<dbReference type="PANTHER" id="PTHR30514:SF10">
    <property type="entry name" value="MURR_RPIR FAMILY TRANSCRIPTIONAL REGULATOR"/>
    <property type="match status" value="1"/>
</dbReference>
<evidence type="ECO:0000256" key="2">
    <source>
        <dbReference type="ARBA" id="ARBA00023125"/>
    </source>
</evidence>
<dbReference type="GO" id="GO:0003677">
    <property type="term" value="F:DNA binding"/>
    <property type="evidence" value="ECO:0007669"/>
    <property type="project" value="UniProtKB-KW"/>
</dbReference>
<evidence type="ECO:0000313" key="6">
    <source>
        <dbReference type="EMBL" id="PMD73469.1"/>
    </source>
</evidence>
<dbReference type="Pfam" id="PF01380">
    <property type="entry name" value="SIS"/>
    <property type="match status" value="1"/>
</dbReference>
<protein>
    <submittedName>
        <fullName evidence="6">Transcriptional regulator</fullName>
    </submittedName>
</protein>
<keyword evidence="7" id="KW-1185">Reference proteome</keyword>
<keyword evidence="2" id="KW-0238">DNA-binding</keyword>
<evidence type="ECO:0000313" key="7">
    <source>
        <dbReference type="Proteomes" id="UP000235649"/>
    </source>
</evidence>
<dbReference type="PROSITE" id="PS51464">
    <property type="entry name" value="SIS"/>
    <property type="match status" value="1"/>
</dbReference>
<dbReference type="Gene3D" id="3.40.50.10490">
    <property type="entry name" value="Glucose-6-phosphate isomerase like protein, domain 1"/>
    <property type="match status" value="1"/>
</dbReference>
<organism evidence="6 7">
    <name type="scientific">Companilactobacillus nuruki</name>
    <dbReference type="NCBI Taxonomy" id="1993540"/>
    <lineage>
        <taxon>Bacteria</taxon>
        <taxon>Bacillati</taxon>
        <taxon>Bacillota</taxon>
        <taxon>Bacilli</taxon>
        <taxon>Lactobacillales</taxon>
        <taxon>Lactobacillaceae</taxon>
        <taxon>Companilactobacillus</taxon>
    </lineage>
</organism>
<accession>A0A2N7AXA2</accession>
<feature type="domain" description="HTH rpiR-type" evidence="4">
    <location>
        <begin position="3"/>
        <end position="79"/>
    </location>
</feature>
<dbReference type="PANTHER" id="PTHR30514">
    <property type="entry name" value="GLUCOKINASE"/>
    <property type="match status" value="1"/>
</dbReference>
<dbReference type="Gene3D" id="1.10.10.10">
    <property type="entry name" value="Winged helix-like DNA-binding domain superfamily/Winged helix DNA-binding domain"/>
    <property type="match status" value="1"/>
</dbReference>
<name>A0A2N7AXA2_9LACO</name>
<dbReference type="Pfam" id="PF01418">
    <property type="entry name" value="HTH_6"/>
    <property type="match status" value="1"/>
</dbReference>
<evidence type="ECO:0000256" key="1">
    <source>
        <dbReference type="ARBA" id="ARBA00023015"/>
    </source>
</evidence>